<dbReference type="Proteomes" id="UP000012106">
    <property type="component" value="Unassembled WGS sequence"/>
</dbReference>
<dbReference type="EMBL" id="AHMU02000071">
    <property type="protein sequence ID" value="EMN20136.1"/>
    <property type="molecule type" value="Genomic_DNA"/>
</dbReference>
<evidence type="ECO:0000313" key="2">
    <source>
        <dbReference type="Proteomes" id="UP000012106"/>
    </source>
</evidence>
<protein>
    <submittedName>
        <fullName evidence="1">Uncharacterized protein</fullName>
    </submittedName>
</protein>
<sequence>MNPTLAINIHRKRVAELAYRTGGALNVNPADVILSRCAIYEYFIDDAGLKKKFTKWVEKKKIQDNQNG</sequence>
<dbReference type="RefSeq" id="WP_004472604.1">
    <property type="nucleotide sequence ID" value="NZ_AHMU02000071.1"/>
</dbReference>
<dbReference type="AlphaFoldDB" id="M6JEU0"/>
<evidence type="ECO:0000313" key="1">
    <source>
        <dbReference type="EMBL" id="EMN20136.1"/>
    </source>
</evidence>
<reference evidence="1 2" key="1">
    <citation type="submission" date="2013-01" db="EMBL/GenBank/DDBJ databases">
        <authorList>
            <person name="Harkins D.M."/>
            <person name="Durkin A.S."/>
            <person name="Brinkac L.M."/>
            <person name="Haft D.H."/>
            <person name="Selengut J.D."/>
            <person name="Sanka R."/>
            <person name="DePew J."/>
            <person name="Purushe J."/>
            <person name="Hartskeerl R.A."/>
            <person name="Ahmed A."/>
            <person name="van der Linden H."/>
            <person name="Goris M.G.A."/>
            <person name="Vinetz J.M."/>
            <person name="Sutton G.G."/>
            <person name="Nierman W.C."/>
            <person name="Fouts D.E."/>
        </authorList>
    </citation>
    <scope>NUCLEOTIDE SEQUENCE [LARGE SCALE GENOMIC DNA]</scope>
    <source>
        <strain evidence="1 2">MAVJ 401</strain>
    </source>
</reference>
<gene>
    <name evidence="1" type="ORF">LEP1GSC063_2674</name>
</gene>
<organism evidence="1 2">
    <name type="scientific">Leptospira santarosai serovar Arenal str. MAVJ 401</name>
    <dbReference type="NCBI Taxonomy" id="1049976"/>
    <lineage>
        <taxon>Bacteria</taxon>
        <taxon>Pseudomonadati</taxon>
        <taxon>Spirochaetota</taxon>
        <taxon>Spirochaetia</taxon>
        <taxon>Leptospirales</taxon>
        <taxon>Leptospiraceae</taxon>
        <taxon>Leptospira</taxon>
    </lineage>
</organism>
<proteinExistence type="predicted"/>
<comment type="caution">
    <text evidence="1">The sequence shown here is derived from an EMBL/GenBank/DDBJ whole genome shotgun (WGS) entry which is preliminary data.</text>
</comment>
<name>M6JEU0_9LEPT</name>
<accession>M6JEU0</accession>